<keyword evidence="2" id="KW-0175">Coiled coil</keyword>
<sequence>SVMGCTVREKHIRTNRRTRLGKSESDHSPNVKTYEVEKLASSRLGVRSNFYENALNVTNGNPSSVQKQSGNSSFDYGGWGCCSEEQLEELLLKNLELLYNETINRLLGLGYSEDLALKAVLSSGVCYGGVDVLTDILLSCLSYLTRSGSHSRCCDENPELEEPVFTNLRQLQEYSLAGMICFLQQVKPQLSKADAMLCLLMSDLHVARASMMDIPFLPPPAGNSCSDAGNGGLSPALCRFHGGWGFGHGGPPSEFPVNGFLSCASELALQREIEYPKRFDLSPAMKSLLKRNVALFAAGFRANTKLLDCKSQNCSAPSSNGLGESVQDERNEEFQFAKNQDVVNLVMNKFWDLNLEDNNTREQHISLDQKDQLLVGLVNQIKDLEKQVKERKEWAHKKAMQAARKLSNDLTELKMLRMEREETIWLKKGSKESLEDGMLKNLSELENNFRKASGQVDRANAAARKLEIENAEMKAEIEASNLSASESVKICLEIAKREKKSRKKLLVCEKQKTKMQEEISELKQSISDVQKELDHVEAATKEAEAKWKLEQKAKESVVAQLEEERSLKEASELNSKRKLEALRLKIEVDFQRHKDDVQRLEQEHERLKGYVESMAGGANNGQSKHHHRILRELEESGAEQEKVSSSYDRNCIICKKDEVSIVYLPCGHQVICANCNETSYGKKGKPLCPCCRAPIEQRIRVYGAS</sequence>
<dbReference type="AlphaFoldDB" id="S8CF79"/>
<keyword evidence="1" id="KW-0862">Zinc</keyword>
<dbReference type="Proteomes" id="UP000015453">
    <property type="component" value="Unassembled WGS sequence"/>
</dbReference>
<dbReference type="PANTHER" id="PTHR46405:SF3">
    <property type="entry name" value="RING_U-BOX SUPERFAMILY PROTEIN"/>
    <property type="match status" value="1"/>
</dbReference>
<gene>
    <name evidence="4" type="ORF">M569_09191</name>
</gene>
<keyword evidence="1" id="KW-0863">Zinc-finger</keyword>
<dbReference type="OrthoDB" id="1711136at2759"/>
<keyword evidence="5" id="KW-1185">Reference proteome</keyword>
<feature type="non-terminal residue" evidence="4">
    <location>
        <position position="705"/>
    </location>
</feature>
<protein>
    <recommendedName>
        <fullName evidence="3">RING-type domain-containing protein</fullName>
    </recommendedName>
</protein>
<dbReference type="Gene3D" id="3.30.40.10">
    <property type="entry name" value="Zinc/RING finger domain, C3HC4 (zinc finger)"/>
    <property type="match status" value="1"/>
</dbReference>
<accession>S8CF79</accession>
<organism evidence="4 5">
    <name type="scientific">Genlisea aurea</name>
    <dbReference type="NCBI Taxonomy" id="192259"/>
    <lineage>
        <taxon>Eukaryota</taxon>
        <taxon>Viridiplantae</taxon>
        <taxon>Streptophyta</taxon>
        <taxon>Embryophyta</taxon>
        <taxon>Tracheophyta</taxon>
        <taxon>Spermatophyta</taxon>
        <taxon>Magnoliopsida</taxon>
        <taxon>eudicotyledons</taxon>
        <taxon>Gunneridae</taxon>
        <taxon>Pentapetalae</taxon>
        <taxon>asterids</taxon>
        <taxon>lamiids</taxon>
        <taxon>Lamiales</taxon>
        <taxon>Lentibulariaceae</taxon>
        <taxon>Genlisea</taxon>
    </lineage>
</organism>
<dbReference type="InterPro" id="IPR046527">
    <property type="entry name" value="PIR2-like_helical"/>
</dbReference>
<dbReference type="GO" id="GO:0008270">
    <property type="term" value="F:zinc ion binding"/>
    <property type="evidence" value="ECO:0007669"/>
    <property type="project" value="UniProtKB-KW"/>
</dbReference>
<dbReference type="EMBL" id="AUSU01004141">
    <property type="protein sequence ID" value="EPS65584.1"/>
    <property type="molecule type" value="Genomic_DNA"/>
</dbReference>
<evidence type="ECO:0000256" key="1">
    <source>
        <dbReference type="PROSITE-ProRule" id="PRU00175"/>
    </source>
</evidence>
<dbReference type="PANTHER" id="PTHR46405">
    <property type="entry name" value="OS05G0141500 PROTEIN"/>
    <property type="match status" value="1"/>
</dbReference>
<reference evidence="4 5" key="1">
    <citation type="journal article" date="2013" name="BMC Genomics">
        <title>The miniature genome of a carnivorous plant Genlisea aurea contains a low number of genes and short non-coding sequences.</title>
        <authorList>
            <person name="Leushkin E.V."/>
            <person name="Sutormin R.A."/>
            <person name="Nabieva E.R."/>
            <person name="Penin A.A."/>
            <person name="Kondrashov A.S."/>
            <person name="Logacheva M.D."/>
        </authorList>
    </citation>
    <scope>NUCLEOTIDE SEQUENCE [LARGE SCALE GENOMIC DNA]</scope>
</reference>
<evidence type="ECO:0000256" key="2">
    <source>
        <dbReference type="SAM" id="Coils"/>
    </source>
</evidence>
<proteinExistence type="predicted"/>
<dbReference type="CDD" id="cd23128">
    <property type="entry name" value="RING-HC_MIP1-like"/>
    <property type="match status" value="1"/>
</dbReference>
<dbReference type="PROSITE" id="PS50089">
    <property type="entry name" value="ZF_RING_2"/>
    <property type="match status" value="1"/>
</dbReference>
<dbReference type="InterPro" id="IPR001841">
    <property type="entry name" value="Znf_RING"/>
</dbReference>
<feature type="coiled-coil region" evidence="2">
    <location>
        <begin position="442"/>
        <end position="546"/>
    </location>
</feature>
<feature type="coiled-coil region" evidence="2">
    <location>
        <begin position="583"/>
        <end position="610"/>
    </location>
</feature>
<dbReference type="Pfam" id="PF20235">
    <property type="entry name" value="PIR2-like_helical"/>
    <property type="match status" value="1"/>
</dbReference>
<feature type="domain" description="RING-type" evidence="3">
    <location>
        <begin position="651"/>
        <end position="692"/>
    </location>
</feature>
<dbReference type="InterPro" id="IPR046934">
    <property type="entry name" value="PIR2-like"/>
</dbReference>
<evidence type="ECO:0000313" key="4">
    <source>
        <dbReference type="EMBL" id="EPS65584.1"/>
    </source>
</evidence>
<dbReference type="InterPro" id="IPR013083">
    <property type="entry name" value="Znf_RING/FYVE/PHD"/>
</dbReference>
<dbReference type="Pfam" id="PF13920">
    <property type="entry name" value="zf-C3HC4_3"/>
    <property type="match status" value="1"/>
</dbReference>
<name>S8CF79_9LAMI</name>
<comment type="caution">
    <text evidence="4">The sequence shown here is derived from an EMBL/GenBank/DDBJ whole genome shotgun (WGS) entry which is preliminary data.</text>
</comment>
<keyword evidence="1" id="KW-0479">Metal-binding</keyword>
<evidence type="ECO:0000313" key="5">
    <source>
        <dbReference type="Proteomes" id="UP000015453"/>
    </source>
</evidence>
<feature type="non-terminal residue" evidence="4">
    <location>
        <position position="1"/>
    </location>
</feature>
<evidence type="ECO:0000259" key="3">
    <source>
        <dbReference type="PROSITE" id="PS50089"/>
    </source>
</evidence>
<dbReference type="SUPFAM" id="SSF57850">
    <property type="entry name" value="RING/U-box"/>
    <property type="match status" value="1"/>
</dbReference>